<dbReference type="InterPro" id="IPR025558">
    <property type="entry name" value="DUF4283"/>
</dbReference>
<feature type="domain" description="DUF4283" evidence="1">
    <location>
        <begin position="86"/>
        <end position="132"/>
    </location>
</feature>
<accession>A0A699IYY7</accession>
<organism evidence="2">
    <name type="scientific">Tanacetum cinerariifolium</name>
    <name type="common">Dalmatian daisy</name>
    <name type="synonym">Chrysanthemum cinerariifolium</name>
    <dbReference type="NCBI Taxonomy" id="118510"/>
    <lineage>
        <taxon>Eukaryota</taxon>
        <taxon>Viridiplantae</taxon>
        <taxon>Streptophyta</taxon>
        <taxon>Embryophyta</taxon>
        <taxon>Tracheophyta</taxon>
        <taxon>Spermatophyta</taxon>
        <taxon>Magnoliopsida</taxon>
        <taxon>eudicotyledons</taxon>
        <taxon>Gunneridae</taxon>
        <taxon>Pentapetalae</taxon>
        <taxon>asterids</taxon>
        <taxon>campanulids</taxon>
        <taxon>Asterales</taxon>
        <taxon>Asteraceae</taxon>
        <taxon>Asteroideae</taxon>
        <taxon>Anthemideae</taxon>
        <taxon>Anthemidinae</taxon>
        <taxon>Tanacetum</taxon>
    </lineage>
</organism>
<evidence type="ECO:0000313" key="2">
    <source>
        <dbReference type="EMBL" id="GEZ98071.1"/>
    </source>
</evidence>
<gene>
    <name evidence="2" type="ORF">Tci_570044</name>
</gene>
<protein>
    <submittedName>
        <fullName evidence="2">Zinc knuckle CX2CX4HX4C</fullName>
    </submittedName>
</protein>
<name>A0A699IYY7_TANCI</name>
<evidence type="ECO:0000259" key="1">
    <source>
        <dbReference type="Pfam" id="PF14111"/>
    </source>
</evidence>
<dbReference type="EMBL" id="BKCJ010350858">
    <property type="protein sequence ID" value="GEZ98071.1"/>
    <property type="molecule type" value="Genomic_DNA"/>
</dbReference>
<proteinExistence type="predicted"/>
<dbReference type="PANTHER" id="PTHR31286">
    <property type="entry name" value="GLYCINE-RICH CELL WALL STRUCTURAL PROTEIN 1.8-LIKE"/>
    <property type="match status" value="1"/>
</dbReference>
<comment type="caution">
    <text evidence="2">The sequence shown here is derived from an EMBL/GenBank/DDBJ whole genome shotgun (WGS) entry which is preliminary data.</text>
</comment>
<reference evidence="2" key="1">
    <citation type="journal article" date="2019" name="Sci. Rep.">
        <title>Draft genome of Tanacetum cinerariifolium, the natural source of mosquito coil.</title>
        <authorList>
            <person name="Yamashiro T."/>
            <person name="Shiraishi A."/>
            <person name="Satake H."/>
            <person name="Nakayama K."/>
        </authorList>
    </citation>
    <scope>NUCLEOTIDE SEQUENCE</scope>
</reference>
<dbReference type="AlphaFoldDB" id="A0A699IYY7"/>
<dbReference type="PANTHER" id="PTHR31286:SF99">
    <property type="entry name" value="DUF4283 DOMAIN-CONTAINING PROTEIN"/>
    <property type="match status" value="1"/>
</dbReference>
<dbReference type="Pfam" id="PF14111">
    <property type="entry name" value="DUF4283"/>
    <property type="match status" value="1"/>
</dbReference>
<dbReference type="InterPro" id="IPR040256">
    <property type="entry name" value="At4g02000-like"/>
</dbReference>
<sequence length="209" mass="23690">MQTLKDLTPEENITKECDIRAVNIILHRLPNDIYSLSNHKTKAYDICMPKGAPIVDDNPSVKTSPNVPNADDNLVSKEKLGKHGLKRIMMNNKGLFFFKFDSRASLEAVLKGGPLMIRKSLIILKKWSMGTSLLKEQLTNILIWVKLHDVHLQVFKEDGISLIATFIAYGKLLEEIHVTWTQFGKKRDKIAALHEVVLRISIQCLETTS</sequence>